<reference evidence="1 2" key="1">
    <citation type="submission" date="2018-05" db="EMBL/GenBank/DDBJ databases">
        <title>Draft Genome Sequences for a Diverse set of 7 Haemophilus Species.</title>
        <authorList>
            <person name="Nichols M."/>
            <person name="Topaz N."/>
            <person name="Wang X."/>
            <person name="Wang X."/>
            <person name="Boxrud D."/>
        </authorList>
    </citation>
    <scope>NUCLEOTIDE SEQUENCE [LARGE SCALE GENOMIC DNA]</scope>
    <source>
        <strain evidence="1 2">C2008001710</strain>
    </source>
</reference>
<dbReference type="SUPFAM" id="SSF109604">
    <property type="entry name" value="HD-domain/PDEase-like"/>
    <property type="match status" value="1"/>
</dbReference>
<dbReference type="AlphaFoldDB" id="A0A369Z3J3"/>
<dbReference type="RefSeq" id="WP_111315716.1">
    <property type="nucleotide sequence ID" value="NZ_QEPW01000012.1"/>
</dbReference>
<evidence type="ECO:0000313" key="2">
    <source>
        <dbReference type="Proteomes" id="UP000253910"/>
    </source>
</evidence>
<accession>A0A369Z3J3</accession>
<dbReference type="Gene3D" id="1.10.3210.10">
    <property type="entry name" value="Hypothetical protein af1432"/>
    <property type="match status" value="1"/>
</dbReference>
<name>A0A369Z3J3_HAEPA</name>
<protein>
    <recommendedName>
        <fullName evidence="3">Phosphohydrolase</fullName>
    </recommendedName>
</protein>
<evidence type="ECO:0008006" key="3">
    <source>
        <dbReference type="Google" id="ProtNLM"/>
    </source>
</evidence>
<dbReference type="EMBL" id="QEPW01000012">
    <property type="protein sequence ID" value="RDE90249.1"/>
    <property type="molecule type" value="Genomic_DNA"/>
</dbReference>
<dbReference type="Proteomes" id="UP000253910">
    <property type="component" value="Unassembled WGS sequence"/>
</dbReference>
<evidence type="ECO:0000313" key="1">
    <source>
        <dbReference type="EMBL" id="RDE90249.1"/>
    </source>
</evidence>
<proteinExistence type="predicted"/>
<comment type="caution">
    <text evidence="1">The sequence shown here is derived from an EMBL/GenBank/DDBJ whole genome shotgun (WGS) entry which is preliminary data.</text>
</comment>
<gene>
    <name evidence="1" type="ORF">DPV87_07485</name>
</gene>
<organism evidence="1 2">
    <name type="scientific">Haemophilus parainfluenzae</name>
    <dbReference type="NCBI Taxonomy" id="729"/>
    <lineage>
        <taxon>Bacteria</taxon>
        <taxon>Pseudomonadati</taxon>
        <taxon>Pseudomonadota</taxon>
        <taxon>Gammaproteobacteria</taxon>
        <taxon>Pasteurellales</taxon>
        <taxon>Pasteurellaceae</taxon>
        <taxon>Haemophilus</taxon>
    </lineage>
</organism>
<sequence>MYRINTYYGHTIDYIKPDPNEIDIRDIAHNLSFENRFIGQTAEPYSVAQHCVLGSYIFEEMGLPELAFLFLLHDAAEAYLKDIPTPLKHLLSEPYRNIEDRFNLAIHQRFNVEYKKLPAIKSMDLSMLATEKEQLLPPASVEWPQLKGVSPANIAIVFWQPHQAESAYLAQFKHLTEILNYGDK</sequence>